<sequence length="321" mass="35860">MQLNLISSATVSRSIAEKTELFNTSFDDPVLLPPALATRIPTVLPDPRTTFYGRWIDLIVRLRNMDPNAVRTVTLTPYYAKTLLDASTVAMLTGKISNLHKDDLLDPSPFDNLFPKLAVTEAAPPRYFARYDAASPKDSPLDAPLTSPSAVVDQLATSQRSHNSVSDALASNSPIHIYFMPWDTTMDTRREYRVFCAPTSEYNPRPNRVTAVSQYSWHQPSLLAQLPHEQIEAEMNHLLEGIERIHGEIIAYSVKNDTKESIDKEGFVFDVYVHTGIGEVQLLELNPFGIASGCGSCLFNWVTDAETLYGNKEEIEVRLSI</sequence>
<dbReference type="EMBL" id="JARJCM010000059">
    <property type="protein sequence ID" value="KAJ7034156.1"/>
    <property type="molecule type" value="Genomic_DNA"/>
</dbReference>
<proteinExistence type="predicted"/>
<organism evidence="1 2">
    <name type="scientific">Mycena alexandri</name>
    <dbReference type="NCBI Taxonomy" id="1745969"/>
    <lineage>
        <taxon>Eukaryota</taxon>
        <taxon>Fungi</taxon>
        <taxon>Dikarya</taxon>
        <taxon>Basidiomycota</taxon>
        <taxon>Agaricomycotina</taxon>
        <taxon>Agaricomycetes</taxon>
        <taxon>Agaricomycetidae</taxon>
        <taxon>Agaricales</taxon>
        <taxon>Marasmiineae</taxon>
        <taxon>Mycenaceae</taxon>
        <taxon>Mycena</taxon>
    </lineage>
</organism>
<evidence type="ECO:0000313" key="1">
    <source>
        <dbReference type="EMBL" id="KAJ7034156.1"/>
    </source>
</evidence>
<protein>
    <recommendedName>
        <fullName evidence="3">Cell division cycle protein 123</fullName>
    </recommendedName>
</protein>
<gene>
    <name evidence="1" type="ORF">C8F04DRAFT_1102435</name>
</gene>
<dbReference type="InterPro" id="IPR009772">
    <property type="entry name" value="CDC123"/>
</dbReference>
<dbReference type="Proteomes" id="UP001218188">
    <property type="component" value="Unassembled WGS sequence"/>
</dbReference>
<dbReference type="AlphaFoldDB" id="A0AAD6SU70"/>
<evidence type="ECO:0000313" key="2">
    <source>
        <dbReference type="Proteomes" id="UP001218188"/>
    </source>
</evidence>
<dbReference type="Pfam" id="PF07065">
    <property type="entry name" value="D123"/>
    <property type="match status" value="1"/>
</dbReference>
<reference evidence="1" key="1">
    <citation type="submission" date="2023-03" db="EMBL/GenBank/DDBJ databases">
        <title>Massive genome expansion in bonnet fungi (Mycena s.s.) driven by repeated elements and novel gene families across ecological guilds.</title>
        <authorList>
            <consortium name="Lawrence Berkeley National Laboratory"/>
            <person name="Harder C.B."/>
            <person name="Miyauchi S."/>
            <person name="Viragh M."/>
            <person name="Kuo A."/>
            <person name="Thoen E."/>
            <person name="Andreopoulos B."/>
            <person name="Lu D."/>
            <person name="Skrede I."/>
            <person name="Drula E."/>
            <person name="Henrissat B."/>
            <person name="Morin E."/>
            <person name="Kohler A."/>
            <person name="Barry K."/>
            <person name="LaButti K."/>
            <person name="Morin E."/>
            <person name="Salamov A."/>
            <person name="Lipzen A."/>
            <person name="Mereny Z."/>
            <person name="Hegedus B."/>
            <person name="Baldrian P."/>
            <person name="Stursova M."/>
            <person name="Weitz H."/>
            <person name="Taylor A."/>
            <person name="Grigoriev I.V."/>
            <person name="Nagy L.G."/>
            <person name="Martin F."/>
            <person name="Kauserud H."/>
        </authorList>
    </citation>
    <scope>NUCLEOTIDE SEQUENCE</scope>
    <source>
        <strain evidence="1">CBHHK200</strain>
    </source>
</reference>
<evidence type="ECO:0008006" key="3">
    <source>
        <dbReference type="Google" id="ProtNLM"/>
    </source>
</evidence>
<keyword evidence="2" id="KW-1185">Reference proteome</keyword>
<name>A0AAD6SU70_9AGAR</name>
<comment type="caution">
    <text evidence="1">The sequence shown here is derived from an EMBL/GenBank/DDBJ whole genome shotgun (WGS) entry which is preliminary data.</text>
</comment>
<accession>A0AAD6SU70</accession>